<dbReference type="PANTHER" id="PTHR32294:SF0">
    <property type="entry name" value="DNA POLYMERASE III SUBUNIT ALPHA"/>
    <property type="match status" value="1"/>
</dbReference>
<dbReference type="Pfam" id="PF14579">
    <property type="entry name" value="HHH_6"/>
    <property type="match status" value="1"/>
</dbReference>
<organism evidence="12 13">
    <name type="scientific">Shouchella clausii</name>
    <name type="common">Alkalihalobacillus clausii</name>
    <dbReference type="NCBI Taxonomy" id="79880"/>
    <lineage>
        <taxon>Bacteria</taxon>
        <taxon>Bacillati</taxon>
        <taxon>Bacillota</taxon>
        <taxon>Bacilli</taxon>
        <taxon>Bacillales</taxon>
        <taxon>Bacillaceae</taxon>
        <taxon>Shouchella</taxon>
    </lineage>
</organism>
<keyword evidence="7" id="KW-0235">DNA replication</keyword>
<dbReference type="InterPro" id="IPR004805">
    <property type="entry name" value="DnaE2/DnaE/PolC"/>
</dbReference>
<dbReference type="InterPro" id="IPR012340">
    <property type="entry name" value="NA-bd_OB-fold"/>
</dbReference>
<dbReference type="CDD" id="cd07431">
    <property type="entry name" value="PHP_PolIIIA"/>
    <property type="match status" value="1"/>
</dbReference>
<dbReference type="Proteomes" id="UP000216207">
    <property type="component" value="Unassembled WGS sequence"/>
</dbReference>
<comment type="subcellular location">
    <subcellularLocation>
        <location evidence="1">Cytoplasm</location>
    </subcellularLocation>
</comment>
<evidence type="ECO:0000256" key="9">
    <source>
        <dbReference type="ARBA" id="ARBA00025611"/>
    </source>
</evidence>
<keyword evidence="6" id="KW-0548">Nucleotidyltransferase</keyword>
<dbReference type="GO" id="GO:0008408">
    <property type="term" value="F:3'-5' exonuclease activity"/>
    <property type="evidence" value="ECO:0007669"/>
    <property type="project" value="InterPro"/>
</dbReference>
<comment type="catalytic activity">
    <reaction evidence="10">
        <text>DNA(n) + a 2'-deoxyribonucleoside 5'-triphosphate = DNA(n+1) + diphosphate</text>
        <dbReference type="Rhea" id="RHEA:22508"/>
        <dbReference type="Rhea" id="RHEA-COMP:17339"/>
        <dbReference type="Rhea" id="RHEA-COMP:17340"/>
        <dbReference type="ChEBI" id="CHEBI:33019"/>
        <dbReference type="ChEBI" id="CHEBI:61560"/>
        <dbReference type="ChEBI" id="CHEBI:173112"/>
        <dbReference type="EC" id="2.7.7.7"/>
    </reaction>
</comment>
<dbReference type="SUPFAM" id="SSF50249">
    <property type="entry name" value="Nucleic acid-binding proteins"/>
    <property type="match status" value="1"/>
</dbReference>
<feature type="domain" description="Polymerase/histidinol phosphatase N-terminal" evidence="11">
    <location>
        <begin position="10"/>
        <end position="77"/>
    </location>
</feature>
<dbReference type="InterPro" id="IPR004013">
    <property type="entry name" value="PHP_dom"/>
</dbReference>
<dbReference type="InterPro" id="IPR029460">
    <property type="entry name" value="DNAPol_HHH"/>
</dbReference>
<accession>A0A268P1H6</accession>
<name>A0A268P1H6_SHOCL</name>
<comment type="function">
    <text evidence="9">DNA polymerase III is a complex, multichain enzyme responsible for most of the replicative synthesis in bacteria. This DNA polymerase also exhibits 3' to 5' exonuclease activity. The alpha chain is the DNA polymerase.</text>
</comment>
<evidence type="ECO:0000313" key="12">
    <source>
        <dbReference type="EMBL" id="PAE89604.1"/>
    </source>
</evidence>
<dbReference type="GO" id="GO:0003887">
    <property type="term" value="F:DNA-directed DNA polymerase activity"/>
    <property type="evidence" value="ECO:0007669"/>
    <property type="project" value="UniProtKB-KW"/>
</dbReference>
<dbReference type="AlphaFoldDB" id="A0A268P1H6"/>
<evidence type="ECO:0000313" key="13">
    <source>
        <dbReference type="Proteomes" id="UP000216207"/>
    </source>
</evidence>
<dbReference type="GO" id="GO:0006260">
    <property type="term" value="P:DNA replication"/>
    <property type="evidence" value="ECO:0007669"/>
    <property type="project" value="UniProtKB-KW"/>
</dbReference>
<dbReference type="PANTHER" id="PTHR32294">
    <property type="entry name" value="DNA POLYMERASE III SUBUNIT ALPHA"/>
    <property type="match status" value="1"/>
</dbReference>
<evidence type="ECO:0000256" key="5">
    <source>
        <dbReference type="ARBA" id="ARBA00022679"/>
    </source>
</evidence>
<comment type="caution">
    <text evidence="12">The sequence shown here is derived from an EMBL/GenBank/DDBJ whole genome shotgun (WGS) entry which is preliminary data.</text>
</comment>
<dbReference type="Pfam" id="PF07733">
    <property type="entry name" value="DNA_pol3_alpha"/>
    <property type="match status" value="1"/>
</dbReference>
<evidence type="ECO:0000256" key="6">
    <source>
        <dbReference type="ARBA" id="ARBA00022695"/>
    </source>
</evidence>
<dbReference type="SMART" id="SM00481">
    <property type="entry name" value="POLIIIAc"/>
    <property type="match status" value="1"/>
</dbReference>
<dbReference type="InterPro" id="IPR004365">
    <property type="entry name" value="NA-bd_OB_tRNA"/>
</dbReference>
<dbReference type="EMBL" id="NPCC01000007">
    <property type="protein sequence ID" value="PAE89604.1"/>
    <property type="molecule type" value="Genomic_DNA"/>
</dbReference>
<protein>
    <recommendedName>
        <fullName evidence="4">DNA polymerase III subunit alpha</fullName>
        <ecNumber evidence="3">2.7.7.7</ecNumber>
    </recommendedName>
</protein>
<gene>
    <name evidence="12" type="ORF">CHH72_06930</name>
</gene>
<dbReference type="CDD" id="cd04485">
    <property type="entry name" value="DnaE_OBF"/>
    <property type="match status" value="1"/>
</dbReference>
<evidence type="ECO:0000259" key="11">
    <source>
        <dbReference type="SMART" id="SM00481"/>
    </source>
</evidence>
<evidence type="ECO:0000256" key="7">
    <source>
        <dbReference type="ARBA" id="ARBA00022705"/>
    </source>
</evidence>
<evidence type="ECO:0000256" key="1">
    <source>
        <dbReference type="ARBA" id="ARBA00004496"/>
    </source>
</evidence>
<evidence type="ECO:0000256" key="2">
    <source>
        <dbReference type="ARBA" id="ARBA00009496"/>
    </source>
</evidence>
<proteinExistence type="inferred from homology"/>
<evidence type="ECO:0000256" key="4">
    <source>
        <dbReference type="ARBA" id="ARBA00019114"/>
    </source>
</evidence>
<dbReference type="Gene3D" id="3.20.20.140">
    <property type="entry name" value="Metal-dependent hydrolases"/>
    <property type="match status" value="1"/>
</dbReference>
<evidence type="ECO:0000256" key="3">
    <source>
        <dbReference type="ARBA" id="ARBA00012417"/>
    </source>
</evidence>
<dbReference type="Pfam" id="PF02811">
    <property type="entry name" value="PHP"/>
    <property type="match status" value="1"/>
</dbReference>
<evidence type="ECO:0000256" key="10">
    <source>
        <dbReference type="ARBA" id="ARBA00049244"/>
    </source>
</evidence>
<reference evidence="12 13" key="1">
    <citation type="submission" date="2017-07" db="EMBL/GenBank/DDBJ databases">
        <title>Isolation and whole genome analysis of endospore-forming bacteria from heroin.</title>
        <authorList>
            <person name="Kalinowski J."/>
            <person name="Ahrens B."/>
            <person name="Al-Dilaimi A."/>
            <person name="Winkler A."/>
            <person name="Wibberg D."/>
            <person name="Schleenbecker U."/>
            <person name="Ruckert C."/>
            <person name="Wolfel R."/>
            <person name="Grass G."/>
        </authorList>
    </citation>
    <scope>NUCLEOTIDE SEQUENCE [LARGE SCALE GENOMIC DNA]</scope>
    <source>
        <strain evidence="12 13">7539</strain>
    </source>
</reference>
<dbReference type="InterPro" id="IPR041931">
    <property type="entry name" value="DNA_pol3_alpha_thumb_dom"/>
</dbReference>
<dbReference type="Pfam" id="PF01336">
    <property type="entry name" value="tRNA_anti-codon"/>
    <property type="match status" value="1"/>
</dbReference>
<dbReference type="InterPro" id="IPR003141">
    <property type="entry name" value="Pol/His_phosphatase_N"/>
</dbReference>
<sequence length="1101" mass="122972">MRGSGFVDALITNVYSEYSLLQSTNRVDELVQAAKEAGYTALSLTDRHVLYGAVPFFQSCRKAGLKPLLGLEVTVRLDEEIIPVRVVAKNEEGYRQLVAHSTSLGFQTKQAAIELETWKANSTACFVFIPKEAFVAAKGNWLHFWERLAGGLEAFIELAGGESDHELIQFANAHQIPCVAAPPTRFLRKEDAPVYQLVRAIGAGTTTTHLELEEGWQRWHLPTANSLKERFPEKALLQARALAEKVEPYLPEEKPRIPAYDGLTVEQADKRLETLCRQGLKARYKAVSVEAERRLEHELAIIAERGYSSYFLIVADFVGYAKKSGILTGPGRGSSASSIVAYTLFITDVDPLAHDLLFERFLNPERASLPDIDVDFPDYRRDEVIAYVRERFGHDRVAQVLTFGTFAARAAIRDVGKALSIRHTFVDRVAKSLTPASLSLNEAQEKGVFKGLESPELDELLFFAKQIEGLPRHASTHAAGVIISDKPLNNKTALQLGIDGHAVTQADMDSLARLGLVKFDFLGLRNLTLLERMLKVIEQEEGVALNLQHIPLNDKATFQLLQQGKSTGIFQLESAGMRQVLKQLQPSQFEDIVATSALYRPGPMAFIPEYIRGKHGHTQAIVPHESLRPIVEPTFGVLVYQEQIMQVVQATANYSLAEADLFRRAISKKQHDVIIQEKQQFIHRAVENGFLPEEAEAIFSLIERFANYGFPKSHATAYSFISYWLAYLRVHFPAAFFAALFSSVWQNHEKLYSYINEAKKEGIRVLPPSVCKSGLLFELENGQIRFGLLPISGVNVQAVNEIISKRGKNSDSNLFMFYAHVASTAVNKRVMEALIKAGALDEFGQSRATLLGNLDKAEAFVEQVRSFKASSGGLFTIKPAVPAYLDVTPSTKMEDLEGEREVLGFYLSGHPIENELERLAPFGRIPLAECIPSRKPVRIAGMVIDVKKIVTKKGEAMAFLTLSDESGECSCVAFPQAWKVYEGLFAPHALVFLEGVLEERQGKTQFIIHKAADVLQLNKNKKKQTLYIRLTADKDQPTRLSDLKYVLSQDVGSTQVILYREKEQARTRLADEYSVAPTRKTLQLLKQMFGEENIVLKSDEE</sequence>
<dbReference type="EC" id="2.7.7.7" evidence="3"/>
<dbReference type="SUPFAM" id="SSF89550">
    <property type="entry name" value="PHP domain-like"/>
    <property type="match status" value="1"/>
</dbReference>
<dbReference type="Gene3D" id="1.10.10.1600">
    <property type="entry name" value="Bacterial DNA polymerase III alpha subunit, thumb domain"/>
    <property type="match status" value="1"/>
</dbReference>
<dbReference type="NCBIfam" id="TIGR00594">
    <property type="entry name" value="polc"/>
    <property type="match status" value="1"/>
</dbReference>
<keyword evidence="5" id="KW-0808">Transferase</keyword>
<comment type="similarity">
    <text evidence="2">Belongs to the DNA polymerase type-C family. DnaE subfamily.</text>
</comment>
<dbReference type="GO" id="GO:0005737">
    <property type="term" value="C:cytoplasm"/>
    <property type="evidence" value="ECO:0007669"/>
    <property type="project" value="UniProtKB-SubCell"/>
</dbReference>
<dbReference type="Gene3D" id="1.10.150.870">
    <property type="match status" value="1"/>
</dbReference>
<dbReference type="InterPro" id="IPR016195">
    <property type="entry name" value="Pol/histidinol_Pase-like"/>
</dbReference>
<dbReference type="GO" id="GO:0003676">
    <property type="term" value="F:nucleic acid binding"/>
    <property type="evidence" value="ECO:0007669"/>
    <property type="project" value="InterPro"/>
</dbReference>
<evidence type="ECO:0000256" key="8">
    <source>
        <dbReference type="ARBA" id="ARBA00022932"/>
    </source>
</evidence>
<dbReference type="InterPro" id="IPR011708">
    <property type="entry name" value="DNA_pol3_alpha_NTPase_dom"/>
</dbReference>
<dbReference type="Pfam" id="PF17657">
    <property type="entry name" value="DNA_pol3_finger"/>
    <property type="match status" value="1"/>
</dbReference>
<dbReference type="InterPro" id="IPR040982">
    <property type="entry name" value="DNA_pol3_finger"/>
</dbReference>
<keyword evidence="8" id="KW-0239">DNA-directed DNA polymerase</keyword>